<evidence type="ECO:0000313" key="2">
    <source>
        <dbReference type="WBParaSite" id="ES5_v2.g15831.t1"/>
    </source>
</evidence>
<organism evidence="1 2">
    <name type="scientific">Panagrolaimus sp. ES5</name>
    <dbReference type="NCBI Taxonomy" id="591445"/>
    <lineage>
        <taxon>Eukaryota</taxon>
        <taxon>Metazoa</taxon>
        <taxon>Ecdysozoa</taxon>
        <taxon>Nematoda</taxon>
        <taxon>Chromadorea</taxon>
        <taxon>Rhabditida</taxon>
        <taxon>Tylenchina</taxon>
        <taxon>Panagrolaimomorpha</taxon>
        <taxon>Panagrolaimoidea</taxon>
        <taxon>Panagrolaimidae</taxon>
        <taxon>Panagrolaimus</taxon>
    </lineage>
</organism>
<name>A0AC34FF16_9BILA</name>
<sequence>MEYNKFIDNILNRGCVPPPLRHAVPRTHLMDILAEKIKSIANEDQKNWLVIHGPPGVGKTRLVVDTLRTKPEFAGHYFDRIFWVTDYCTNAKTLSTVFSDLLIAITTPTYEKLMQIVQINQERAIQELIAEELRANPKTLLIVDGVFLPKCINFFASFQCPIIFTTCFTDIFNQASNRLSADHGLTVFADSEAQRPFENYEFPSSYYFRSMTEPITILFKYANENVVKTFDVFRLIWPIDLCGNETENEIIACIMKDVSELIHKSLLEKNRQTEKSFHSHLIHPIIHSYLVRKCLKENPKELMASLELLQTRLRHDIGIPVDKSEAQLRREVLRDFYEKNERYLENLSKKSTEVLCHKSLAAPVISSESSWKNWIKHWLFWFI</sequence>
<accession>A0AC34FF16</accession>
<reference evidence="2" key="1">
    <citation type="submission" date="2022-11" db="UniProtKB">
        <authorList>
            <consortium name="WormBaseParasite"/>
        </authorList>
    </citation>
    <scope>IDENTIFICATION</scope>
</reference>
<dbReference type="WBParaSite" id="ES5_v2.g15831.t1">
    <property type="protein sequence ID" value="ES5_v2.g15831.t1"/>
    <property type="gene ID" value="ES5_v2.g15831"/>
</dbReference>
<protein>
    <submittedName>
        <fullName evidence="2">NB-ARC domain-containing protein</fullName>
    </submittedName>
</protein>
<evidence type="ECO:0000313" key="1">
    <source>
        <dbReference type="Proteomes" id="UP000887579"/>
    </source>
</evidence>
<dbReference type="Proteomes" id="UP000887579">
    <property type="component" value="Unplaced"/>
</dbReference>
<proteinExistence type="predicted"/>